<dbReference type="AlphaFoldDB" id="A0A5C5G0F3"/>
<dbReference type="EC" id="3.4.22.40" evidence="2 9"/>
<evidence type="ECO:0000313" key="13">
    <source>
        <dbReference type="Proteomes" id="UP000311382"/>
    </source>
</evidence>
<dbReference type="PROSITE" id="PS00639">
    <property type="entry name" value="THIOL_PROTEASE_HIS"/>
    <property type="match status" value="1"/>
</dbReference>
<dbReference type="CDD" id="cd00585">
    <property type="entry name" value="Peptidase_C1B"/>
    <property type="match status" value="1"/>
</dbReference>
<dbReference type="GO" id="GO:0070005">
    <property type="term" value="F:cysteine-type aminopeptidase activity"/>
    <property type="evidence" value="ECO:0007669"/>
    <property type="project" value="InterPro"/>
</dbReference>
<feature type="region of interest" description="Disordered" evidence="11">
    <location>
        <begin position="1"/>
        <end position="32"/>
    </location>
</feature>
<keyword evidence="9" id="KW-0963">Cytoplasm</keyword>
<dbReference type="OrthoDB" id="2666448at2759"/>
<evidence type="ECO:0000256" key="5">
    <source>
        <dbReference type="ARBA" id="ARBA00022801"/>
    </source>
</evidence>
<evidence type="ECO:0000256" key="11">
    <source>
        <dbReference type="SAM" id="MobiDB-lite"/>
    </source>
</evidence>
<dbReference type="PIRSF" id="PIRSF005700">
    <property type="entry name" value="PepC"/>
    <property type="match status" value="1"/>
</dbReference>
<dbReference type="Gene3D" id="3.90.70.10">
    <property type="entry name" value="Cysteine proteinases"/>
    <property type="match status" value="1"/>
</dbReference>
<proteinExistence type="inferred from homology"/>
<keyword evidence="4 9" id="KW-0645">Protease</keyword>
<comment type="similarity">
    <text evidence="9">Belongs to the peptidase C1 family.</text>
</comment>
<dbReference type="STRING" id="5288.A0A5C5G0F3"/>
<protein>
    <recommendedName>
        <fullName evidence="3 9">Cysteine proteinase 1, mitochondrial</fullName>
        <ecNumber evidence="2 9">3.4.22.40</ecNumber>
    </recommendedName>
</protein>
<dbReference type="PROSITE" id="PS00139">
    <property type="entry name" value="THIOL_PROTEASE_CYS"/>
    <property type="match status" value="1"/>
</dbReference>
<comment type="function">
    <text evidence="7">The normal physiological role of the enzyme is unknown, but it is not essential for the viability of yeast cells. Has aminopeptidase activity, shortening substrate peptides sequentially by 1 amino acid. Has bleomycin hydrolase activity, which can protect the cell from the toxic effects of bleomycin. Has homocysteine-thiolactonase activity, protecting the cell against homocysteine toxicity. Acts as a repressor in the GAL4 regulatory system, but this does not require either the peptidase or nucleic acid-binding activities.</text>
</comment>
<feature type="active site" evidence="10">
    <location>
        <position position="456"/>
    </location>
</feature>
<evidence type="ECO:0000313" key="12">
    <source>
        <dbReference type="EMBL" id="TNY22573.1"/>
    </source>
</evidence>
<evidence type="ECO:0000256" key="1">
    <source>
        <dbReference type="ARBA" id="ARBA00000423"/>
    </source>
</evidence>
<dbReference type="GO" id="GO:0009636">
    <property type="term" value="P:response to toxic substance"/>
    <property type="evidence" value="ECO:0007669"/>
    <property type="project" value="TreeGrafter"/>
</dbReference>
<feature type="compositionally biased region" description="Basic and acidic residues" evidence="11">
    <location>
        <begin position="15"/>
        <end position="26"/>
    </location>
</feature>
<keyword evidence="6 9" id="KW-0788">Thiol protease</keyword>
<dbReference type="InterPro" id="IPR025660">
    <property type="entry name" value="Pept_his_AS"/>
</dbReference>
<dbReference type="GO" id="GO:0043418">
    <property type="term" value="P:homocysteine catabolic process"/>
    <property type="evidence" value="ECO:0007669"/>
    <property type="project" value="TreeGrafter"/>
</dbReference>
<name>A0A5C5G0F3_9BASI</name>
<dbReference type="GO" id="GO:0004197">
    <property type="term" value="F:cysteine-type endopeptidase activity"/>
    <property type="evidence" value="ECO:0007669"/>
    <property type="project" value="UniProtKB-EC"/>
</dbReference>
<dbReference type="PANTHER" id="PTHR10363">
    <property type="entry name" value="BLEOMYCIN HYDROLASE"/>
    <property type="match status" value="1"/>
</dbReference>
<organism evidence="12 13">
    <name type="scientific">Rhodotorula diobovata</name>
    <dbReference type="NCBI Taxonomy" id="5288"/>
    <lineage>
        <taxon>Eukaryota</taxon>
        <taxon>Fungi</taxon>
        <taxon>Dikarya</taxon>
        <taxon>Basidiomycota</taxon>
        <taxon>Pucciniomycotina</taxon>
        <taxon>Microbotryomycetes</taxon>
        <taxon>Sporidiobolales</taxon>
        <taxon>Sporidiobolaceae</taxon>
        <taxon>Rhodotorula</taxon>
    </lineage>
</organism>
<dbReference type="InterPro" id="IPR004134">
    <property type="entry name" value="Peptidase_C1B"/>
</dbReference>
<keyword evidence="13" id="KW-1185">Reference proteome</keyword>
<reference evidence="12 13" key="1">
    <citation type="submission" date="2019-03" db="EMBL/GenBank/DDBJ databases">
        <title>Rhodosporidium diobovatum UCD-FST 08-225 genome sequencing, assembly, and annotation.</title>
        <authorList>
            <person name="Fakankun I.U."/>
            <person name="Fristensky B."/>
            <person name="Levin D.B."/>
        </authorList>
    </citation>
    <scope>NUCLEOTIDE SEQUENCE [LARGE SCALE GENOMIC DNA]</scope>
    <source>
        <strain evidence="12 13">UCD-FST 08-225</strain>
    </source>
</reference>
<comment type="catalytic activity">
    <reaction evidence="1 9">
        <text>Inactivates bleomycin B2 (a cytotoxic glycometallopeptide) by hydrolysis of a carboxyamide bond of beta-aminoalanine, but also shows general aminopeptidase activity. The specificity varies somewhat with source, but amino acid arylamides of Met, Leu and Ala are preferred.</text>
        <dbReference type="EC" id="3.4.22.40"/>
    </reaction>
</comment>
<evidence type="ECO:0000256" key="9">
    <source>
        <dbReference type="PIRNR" id="PIRNR005700"/>
    </source>
</evidence>
<comment type="subcellular location">
    <subcellularLocation>
        <location evidence="9">Mitochondrion</location>
    </subcellularLocation>
    <subcellularLocation>
        <location evidence="9">Cytoplasm</location>
    </subcellularLocation>
</comment>
<evidence type="ECO:0000256" key="3">
    <source>
        <dbReference type="ARBA" id="ARBA00016900"/>
    </source>
</evidence>
<sequence>MGNAASTPASQPPTSEKHSTAHERRPAASPTSAADLLAQLSLRASPSRATSGVTADNIAAWSDAFASNPKHRLASTVLSKANLTETLVRREAQVDAKQVYNVKLSTEGNPVTNQRSSGRCWLFASTNYLRILLARKLDLDDFQFSQSYLFFWDSLSKANFFLESMLDLADTPVDDRTVQYLMSEPENDGGQWDMIVNLFETFGLVPQPCYPESFNSSNTGKLDTLLTTKLREYALELRALHSAAMWSLAELADGRSYAERFALASQSARKRKEEQMSEVYRILAIALGAPPKPTDTITWEYYSKKDAKYHKVQCTPREFYRDHVAVRLADAFSLVNDPRHEYGTAMTVSRLGNVWGGRPVRYVNVEAEVLKQTAIKLLKADIPTWFGCDVGKCSSSALGIMDTQLYDLDEGFGVTLGMTKAQRLQTGDSAMTHAMLLTGVHLDEATGKPVRWRVENSWGVDACDKGYMMMSDEWFTEFVYQVVADRKFISKKLVDVFDHAEATVLPPWDPMGTLA</sequence>
<dbReference type="SUPFAM" id="SSF54001">
    <property type="entry name" value="Cysteine proteinases"/>
    <property type="match status" value="1"/>
</dbReference>
<comment type="function">
    <text evidence="9">Has aminopeptidase activity, shortening substrate peptides sequentially by 1 amino acid. Has bleomycin hydrolase activity, which can protect the cell from the toxic effects of bleomycin. Has homocysteine-thiolactonase activity, protecting the cell against homocysteine toxicity.</text>
</comment>
<evidence type="ECO:0000256" key="8">
    <source>
        <dbReference type="ARBA" id="ARBA00026080"/>
    </source>
</evidence>
<dbReference type="Pfam" id="PF03051">
    <property type="entry name" value="Peptidase_C1_2"/>
    <property type="match status" value="1"/>
</dbReference>
<dbReference type="PANTHER" id="PTHR10363:SF2">
    <property type="entry name" value="BLEOMYCIN HYDROLASE"/>
    <property type="match status" value="1"/>
</dbReference>
<comment type="subunit">
    <text evidence="8">Homohexamer. Binds to nucleic acids. Binds single-stranded DNA and RNA with higher affinity than double-stranded DNA.</text>
</comment>
<dbReference type="EMBL" id="SOZI01000023">
    <property type="protein sequence ID" value="TNY22573.1"/>
    <property type="molecule type" value="Genomic_DNA"/>
</dbReference>
<evidence type="ECO:0000256" key="10">
    <source>
        <dbReference type="PIRSR" id="PIRSR005700-1"/>
    </source>
</evidence>
<evidence type="ECO:0000256" key="4">
    <source>
        <dbReference type="ARBA" id="ARBA00022670"/>
    </source>
</evidence>
<evidence type="ECO:0000256" key="6">
    <source>
        <dbReference type="ARBA" id="ARBA00022807"/>
    </source>
</evidence>
<dbReference type="GO" id="GO:0006508">
    <property type="term" value="P:proteolysis"/>
    <property type="evidence" value="ECO:0007669"/>
    <property type="project" value="UniProtKB-KW"/>
</dbReference>
<evidence type="ECO:0000256" key="2">
    <source>
        <dbReference type="ARBA" id="ARBA00012465"/>
    </source>
</evidence>
<comment type="caution">
    <text evidence="12">The sequence shown here is derived from an EMBL/GenBank/DDBJ whole genome shotgun (WGS) entry which is preliminary data.</text>
</comment>
<keyword evidence="5 9" id="KW-0378">Hydrolase</keyword>
<feature type="active site" evidence="10">
    <location>
        <position position="120"/>
    </location>
</feature>
<dbReference type="InterPro" id="IPR000169">
    <property type="entry name" value="Pept_cys_AS"/>
</dbReference>
<feature type="compositionally biased region" description="Polar residues" evidence="11">
    <location>
        <begin position="1"/>
        <end position="14"/>
    </location>
</feature>
<dbReference type="GO" id="GO:0005739">
    <property type="term" value="C:mitochondrion"/>
    <property type="evidence" value="ECO:0007669"/>
    <property type="project" value="UniProtKB-SubCell"/>
</dbReference>
<accession>A0A5C5G0F3</accession>
<dbReference type="InterPro" id="IPR038765">
    <property type="entry name" value="Papain-like_cys_pep_sf"/>
</dbReference>
<feature type="active site" evidence="10">
    <location>
        <position position="433"/>
    </location>
</feature>
<dbReference type="Proteomes" id="UP000311382">
    <property type="component" value="Unassembled WGS sequence"/>
</dbReference>
<keyword evidence="9" id="KW-0496">Mitochondrion</keyword>
<evidence type="ECO:0000256" key="7">
    <source>
        <dbReference type="ARBA" id="ARBA00025347"/>
    </source>
</evidence>
<gene>
    <name evidence="12" type="ORF">DMC30DRAFT_431987</name>
</gene>